<reference evidence="3" key="2">
    <citation type="submission" date="2023-06" db="EMBL/GenBank/DDBJ databases">
        <title>Itaconate inhibition of nontuberculous mycobacteria.</title>
        <authorList>
            <person name="Breen P."/>
            <person name="Zimbric M."/>
            <person name="Caverly L."/>
        </authorList>
    </citation>
    <scope>NUCLEOTIDE SEQUENCE</scope>
    <source>
        <strain evidence="3">FLAC1071</strain>
    </source>
</reference>
<evidence type="ECO:0000313" key="2">
    <source>
        <dbReference type="EMBL" id="ASL16247.1"/>
    </source>
</evidence>
<feature type="signal peptide" evidence="1">
    <location>
        <begin position="1"/>
        <end position="22"/>
    </location>
</feature>
<accession>A0A7U5RWE9</accession>
<dbReference type="EMBL" id="JASZZX010000028">
    <property type="protein sequence ID" value="MDM3928977.1"/>
    <property type="molecule type" value="Genomic_DNA"/>
</dbReference>
<evidence type="ECO:0000313" key="4">
    <source>
        <dbReference type="Proteomes" id="UP000198286"/>
    </source>
</evidence>
<keyword evidence="1" id="KW-0732">Signal</keyword>
<keyword evidence="5" id="KW-1185">Reference proteome</keyword>
<evidence type="ECO:0000313" key="5">
    <source>
        <dbReference type="Proteomes" id="UP001529272"/>
    </source>
</evidence>
<evidence type="ECO:0000256" key="1">
    <source>
        <dbReference type="SAM" id="SignalP"/>
    </source>
</evidence>
<dbReference type="RefSeq" id="WP_145958871.1">
    <property type="nucleotide sequence ID" value="NZ_CP015267.1"/>
</dbReference>
<dbReference type="Proteomes" id="UP000198286">
    <property type="component" value="Chromosome"/>
</dbReference>
<dbReference type="Proteomes" id="UP001529272">
    <property type="component" value="Unassembled WGS sequence"/>
</dbReference>
<gene>
    <name evidence="2" type="ORF">MYCOZU2_03873</name>
    <name evidence="3" type="ORF">QRB35_23620</name>
</gene>
<dbReference type="AlphaFoldDB" id="A0A7U5RWE9"/>
<dbReference type="EMBL" id="CP015267">
    <property type="protein sequence ID" value="ASL16247.1"/>
    <property type="molecule type" value="Genomic_DNA"/>
</dbReference>
<feature type="chain" id="PRO_5038560867" description="DUF732 domain-containing protein" evidence="1">
    <location>
        <begin position="23"/>
        <end position="71"/>
    </location>
</feature>
<name>A0A7U5RWE9_MYCIT</name>
<proteinExistence type="predicted"/>
<evidence type="ECO:0000313" key="3">
    <source>
        <dbReference type="EMBL" id="MDM3928977.1"/>
    </source>
</evidence>
<organism evidence="2 4">
    <name type="scientific">Mycobacterium intracellulare subsp. chimaera</name>
    <dbReference type="NCBI Taxonomy" id="222805"/>
    <lineage>
        <taxon>Bacteria</taxon>
        <taxon>Bacillati</taxon>
        <taxon>Actinomycetota</taxon>
        <taxon>Actinomycetes</taxon>
        <taxon>Mycobacteriales</taxon>
        <taxon>Mycobacteriaceae</taxon>
        <taxon>Mycobacterium</taxon>
        <taxon>Mycobacterium avium complex (MAC)</taxon>
    </lineage>
</organism>
<evidence type="ECO:0008006" key="6">
    <source>
        <dbReference type="Google" id="ProtNLM"/>
    </source>
</evidence>
<sequence>MTLWGKLILSGAVVASVSVVDAAVASADQYIDYGTNQSACQAAAQQANAVGKRHSFCYQTGPGHYTLDFAG</sequence>
<reference evidence="3" key="3">
    <citation type="submission" date="2023-06" db="EMBL/GenBank/DDBJ databases">
        <authorList>
            <person name="Spilker T."/>
        </authorList>
    </citation>
    <scope>NUCLEOTIDE SEQUENCE</scope>
    <source>
        <strain evidence="3">FLAC1071</strain>
    </source>
</reference>
<reference evidence="2 4" key="1">
    <citation type="journal article" date="2017" name="Lancet Infect. Dis.">
        <title>Global outbreak of severe Mycobacterium chimaera disease after cardiac surgery: a molecular epidemiological study.</title>
        <authorList>
            <person name="van Ingen J."/>
            <person name="Kohl T."/>
            <person name="Kranzer K."/>
            <person name="Hasse B."/>
            <person name="Keller P."/>
            <person name="Szafranska A."/>
            <person name="Hillemann D."/>
            <person name="Chand M."/>
            <person name="Schreiber P."/>
            <person name="Sommerstein R."/>
            <person name="Berger C."/>
            <person name="Genoni M."/>
            <person name="Ruegg C."/>
            <person name="Troillet N."/>
            <person name="Widmer A.F."/>
            <person name="Becker S.L."/>
            <person name="Herrmann M."/>
            <person name="Eckmanns T."/>
            <person name="Haller S."/>
            <person name="Hoeller C."/>
            <person name="Debast S.B."/>
            <person name="Wolfhagen M.J."/>
            <person name="Hopman J."/>
            <person name="Kluytmans J."/>
            <person name="Langelaar M."/>
            <person name="Notermans D.W."/>
            <person name="ten Oever J."/>
            <person name="van den Barselaar P."/>
            <person name="Vonk A.B.A."/>
            <person name="Vos M.C."/>
            <person name="Ahmed N."/>
            <person name="Brown T."/>
            <person name="Crook D."/>
            <person name="Lamagni T."/>
            <person name="Phin N."/>
            <person name="Smith E.G."/>
            <person name="Zambon M."/>
            <person name="Serr A."/>
            <person name="Goetting T."/>
            <person name="Ebner W."/>
            <person name="Thuermer A."/>
            <person name="Utpatel C."/>
            <person name="Sproer C."/>
            <person name="Bunk B."/>
            <person name="Nubel U."/>
            <person name="Bloemberg G."/>
            <person name="Bottger E."/>
            <person name="Niemann S."/>
            <person name="Wagner D."/>
            <person name="Sax H."/>
        </authorList>
    </citation>
    <scope>NUCLEOTIDE SEQUENCE [LARGE SCALE GENOMIC DNA]</scope>
    <source>
        <strain evidence="2 4">ZUERICH-2</strain>
    </source>
</reference>
<protein>
    <recommendedName>
        <fullName evidence="6">DUF732 domain-containing protein</fullName>
    </recommendedName>
</protein>